<sequence>MTHPTFDIKKSKKNIKIAIIFRGRGFDPFDPGLLSIKLDVVLSLNGLEVSALSHCIILLLCAETQFATGCTVASCPAQKPKTAINKYIKQKKKKTFP</sequence>
<name>A0A2H1WGT3_SPOFR</name>
<protein>
    <submittedName>
        <fullName evidence="1">SFRICE_028359</fullName>
    </submittedName>
</protein>
<reference evidence="1" key="1">
    <citation type="submission" date="2016-07" db="EMBL/GenBank/DDBJ databases">
        <authorList>
            <person name="Bretaudeau A."/>
        </authorList>
    </citation>
    <scope>NUCLEOTIDE SEQUENCE</scope>
    <source>
        <strain evidence="1">Rice</strain>
        <tissue evidence="1">Whole body</tissue>
    </source>
</reference>
<dbReference type="AlphaFoldDB" id="A0A2H1WGT3"/>
<dbReference type="EMBL" id="ODYU01008468">
    <property type="protein sequence ID" value="SOQ52102.1"/>
    <property type="molecule type" value="Genomic_DNA"/>
</dbReference>
<evidence type="ECO:0000313" key="1">
    <source>
        <dbReference type="EMBL" id="SOQ52102.1"/>
    </source>
</evidence>
<gene>
    <name evidence="1" type="ORF">SFRICE_028359</name>
</gene>
<organism evidence="1">
    <name type="scientific">Spodoptera frugiperda</name>
    <name type="common">Fall armyworm</name>
    <dbReference type="NCBI Taxonomy" id="7108"/>
    <lineage>
        <taxon>Eukaryota</taxon>
        <taxon>Metazoa</taxon>
        <taxon>Ecdysozoa</taxon>
        <taxon>Arthropoda</taxon>
        <taxon>Hexapoda</taxon>
        <taxon>Insecta</taxon>
        <taxon>Pterygota</taxon>
        <taxon>Neoptera</taxon>
        <taxon>Endopterygota</taxon>
        <taxon>Lepidoptera</taxon>
        <taxon>Glossata</taxon>
        <taxon>Ditrysia</taxon>
        <taxon>Noctuoidea</taxon>
        <taxon>Noctuidae</taxon>
        <taxon>Amphipyrinae</taxon>
        <taxon>Spodoptera</taxon>
    </lineage>
</organism>
<proteinExistence type="predicted"/>
<accession>A0A2H1WGT3</accession>